<dbReference type="Pfam" id="PF13796">
    <property type="entry name" value="Sensor"/>
    <property type="match status" value="1"/>
</dbReference>
<organism evidence="2 3">
    <name type="scientific">Halogeometricum borinquense</name>
    <dbReference type="NCBI Taxonomy" id="60847"/>
    <lineage>
        <taxon>Archaea</taxon>
        <taxon>Methanobacteriati</taxon>
        <taxon>Methanobacteriota</taxon>
        <taxon>Stenosarchaea group</taxon>
        <taxon>Halobacteria</taxon>
        <taxon>Halobacteriales</taxon>
        <taxon>Haloferacaceae</taxon>
        <taxon>Halogeometricum</taxon>
    </lineage>
</organism>
<evidence type="ECO:0000259" key="1">
    <source>
        <dbReference type="Pfam" id="PF13796"/>
    </source>
</evidence>
<feature type="domain" description="Putative sensor" evidence="1">
    <location>
        <begin position="31"/>
        <end position="216"/>
    </location>
</feature>
<dbReference type="InterPro" id="IPR025828">
    <property type="entry name" value="Put_sensor_dom"/>
</dbReference>
<dbReference type="AlphaFoldDB" id="A0A6C0UHX5"/>
<evidence type="ECO:0000313" key="3">
    <source>
        <dbReference type="Proteomes" id="UP000465846"/>
    </source>
</evidence>
<evidence type="ECO:0000313" key="2">
    <source>
        <dbReference type="EMBL" id="QIB75102.1"/>
    </source>
</evidence>
<name>A0A6C0UHX5_9EURY</name>
<proteinExistence type="predicted"/>
<dbReference type="Proteomes" id="UP000465846">
    <property type="component" value="Chromosome"/>
</dbReference>
<gene>
    <name evidence="2" type="ORF">G3I44_12915</name>
</gene>
<dbReference type="GeneID" id="44080318"/>
<protein>
    <recommendedName>
        <fullName evidence="1">Putative sensor domain-containing protein</fullName>
    </recommendedName>
</protein>
<dbReference type="RefSeq" id="WP_163486907.1">
    <property type="nucleotide sequence ID" value="NZ_CP048739.1"/>
</dbReference>
<dbReference type="EMBL" id="CP048739">
    <property type="protein sequence ID" value="QIB75102.1"/>
    <property type="molecule type" value="Genomic_DNA"/>
</dbReference>
<sequence>MTDTASSTDKGLIRRFFGVPFRVQTYKNLVYLALGFPFGLVSFVTLTSGLTAGAGLSVTLIGIPILLATIAAGTALASVEAGLTRALVGVNASPPKAAAAVSNGTASDDDIMTAIKRFLAEPSTWTSLLVAFLWFIFGLVGFVALTTLSSLSLSMLGAPVLHLFAPGVDMMVGPYVVDTLSESAALTAVGIPLTLVSLHALNALAYAFGRITASLLNVGQTTEN</sequence>
<accession>A0A6C0UHX5</accession>
<reference evidence="2 3" key="1">
    <citation type="submission" date="2020-02" db="EMBL/GenBank/DDBJ databases">
        <title>Whole genome sequence of Halogeometricum borinquense strain wsp4.</title>
        <authorList>
            <person name="Verma D.K."/>
            <person name="Gopal K."/>
            <person name="Prasad E.S."/>
        </authorList>
    </citation>
    <scope>NUCLEOTIDE SEQUENCE [LARGE SCALE GENOMIC DNA]</scope>
    <source>
        <strain evidence="3">wsp4</strain>
    </source>
</reference>